<evidence type="ECO:0000313" key="3">
    <source>
        <dbReference type="Proteomes" id="UP000015241"/>
    </source>
</evidence>
<gene>
    <name evidence="2" type="ORF">FOMPIDRAFT_53304</name>
</gene>
<dbReference type="EMBL" id="KE504137">
    <property type="protein sequence ID" value="EPT02097.1"/>
    <property type="molecule type" value="Genomic_DNA"/>
</dbReference>
<name>S8EAR2_FOMSC</name>
<dbReference type="eggNOG" id="ENOG502TGJ1">
    <property type="taxonomic scope" value="Eukaryota"/>
</dbReference>
<dbReference type="OrthoDB" id="3208773at2759"/>
<feature type="chain" id="PRO_5004550520" evidence="1">
    <location>
        <begin position="20"/>
        <end position="169"/>
    </location>
</feature>
<dbReference type="InParanoid" id="S8EAR2"/>
<sequence length="169" mass="17389">MFNFATLVAVSAFVVATLASPSPFHGDTSSLTRRSLAGQNIAFSCYGGGGDCECPTDLTGDSNGVLINVYPGYQCAYPGGACTWDDKTGALQNTAQTNCPVSAPCSTVSGCQCPTDNNDDTGVLINQFTGYQCAYVNGACTWDYTGALQNTAQTNCPTTAICAQLAGDA</sequence>
<keyword evidence="3" id="KW-1185">Reference proteome</keyword>
<dbReference type="AlphaFoldDB" id="S8EAR2"/>
<dbReference type="HOGENOM" id="CLU_1602752_0_0_1"/>
<feature type="signal peptide" evidence="1">
    <location>
        <begin position="1"/>
        <end position="19"/>
    </location>
</feature>
<accession>S8EAR2</accession>
<proteinExistence type="predicted"/>
<evidence type="ECO:0000256" key="1">
    <source>
        <dbReference type="SAM" id="SignalP"/>
    </source>
</evidence>
<reference evidence="2 3" key="1">
    <citation type="journal article" date="2012" name="Science">
        <title>The Paleozoic origin of enzymatic lignin decomposition reconstructed from 31 fungal genomes.</title>
        <authorList>
            <person name="Floudas D."/>
            <person name="Binder M."/>
            <person name="Riley R."/>
            <person name="Barry K."/>
            <person name="Blanchette R.A."/>
            <person name="Henrissat B."/>
            <person name="Martinez A.T."/>
            <person name="Otillar R."/>
            <person name="Spatafora J.W."/>
            <person name="Yadav J.S."/>
            <person name="Aerts A."/>
            <person name="Benoit I."/>
            <person name="Boyd A."/>
            <person name="Carlson A."/>
            <person name="Copeland A."/>
            <person name="Coutinho P.M."/>
            <person name="de Vries R.P."/>
            <person name="Ferreira P."/>
            <person name="Findley K."/>
            <person name="Foster B."/>
            <person name="Gaskell J."/>
            <person name="Glotzer D."/>
            <person name="Gorecki P."/>
            <person name="Heitman J."/>
            <person name="Hesse C."/>
            <person name="Hori C."/>
            <person name="Igarashi K."/>
            <person name="Jurgens J.A."/>
            <person name="Kallen N."/>
            <person name="Kersten P."/>
            <person name="Kohler A."/>
            <person name="Kuees U."/>
            <person name="Kumar T.K.A."/>
            <person name="Kuo A."/>
            <person name="LaButti K."/>
            <person name="Larrondo L.F."/>
            <person name="Lindquist E."/>
            <person name="Ling A."/>
            <person name="Lombard V."/>
            <person name="Lucas S."/>
            <person name="Lundell T."/>
            <person name="Martin R."/>
            <person name="McLaughlin D.J."/>
            <person name="Morgenstern I."/>
            <person name="Morin E."/>
            <person name="Murat C."/>
            <person name="Nagy L.G."/>
            <person name="Nolan M."/>
            <person name="Ohm R.A."/>
            <person name="Patyshakuliyeva A."/>
            <person name="Rokas A."/>
            <person name="Ruiz-Duenas F.J."/>
            <person name="Sabat G."/>
            <person name="Salamov A."/>
            <person name="Samejima M."/>
            <person name="Schmutz J."/>
            <person name="Slot J.C."/>
            <person name="St John F."/>
            <person name="Stenlid J."/>
            <person name="Sun H."/>
            <person name="Sun S."/>
            <person name="Syed K."/>
            <person name="Tsang A."/>
            <person name="Wiebenga A."/>
            <person name="Young D."/>
            <person name="Pisabarro A."/>
            <person name="Eastwood D.C."/>
            <person name="Martin F."/>
            <person name="Cullen D."/>
            <person name="Grigoriev I.V."/>
            <person name="Hibbett D.S."/>
        </authorList>
    </citation>
    <scope>NUCLEOTIDE SEQUENCE</scope>
    <source>
        <strain evidence="3">FP-58527</strain>
    </source>
</reference>
<dbReference type="Proteomes" id="UP000015241">
    <property type="component" value="Unassembled WGS sequence"/>
</dbReference>
<evidence type="ECO:0000313" key="2">
    <source>
        <dbReference type="EMBL" id="EPT02097.1"/>
    </source>
</evidence>
<protein>
    <submittedName>
        <fullName evidence="2">Uncharacterized protein</fullName>
    </submittedName>
</protein>
<keyword evidence="1" id="KW-0732">Signal</keyword>
<organism evidence="2 3">
    <name type="scientific">Fomitopsis schrenkii</name>
    <name type="common">Brown rot fungus</name>
    <dbReference type="NCBI Taxonomy" id="2126942"/>
    <lineage>
        <taxon>Eukaryota</taxon>
        <taxon>Fungi</taxon>
        <taxon>Dikarya</taxon>
        <taxon>Basidiomycota</taxon>
        <taxon>Agaricomycotina</taxon>
        <taxon>Agaricomycetes</taxon>
        <taxon>Polyporales</taxon>
        <taxon>Fomitopsis</taxon>
    </lineage>
</organism>